<reference evidence="1" key="1">
    <citation type="submission" date="2024-12" db="EMBL/GenBank/DDBJ databases">
        <authorList>
            <person name="Wu N."/>
        </authorList>
    </citation>
    <scope>NUCLEOTIDE SEQUENCE</scope>
    <source>
        <strain evidence="1">P15</strain>
    </source>
</reference>
<evidence type="ECO:0000313" key="2">
    <source>
        <dbReference type="Proteomes" id="UP001631969"/>
    </source>
</evidence>
<sequence>MKTVFKLSVWMIAWMMLYVFQVQDRTLQRGEGQMYGAAIVAAHDAAVESIMSQEDGFMTFDPVLGTAAYKKSLAVNVGLDPITLVPNPNTLLREPVKIIGLFFLGDDKAPKDGAGSPQYPYTFSETATYRGQTILVKETIYGPSVVSVIEFTHDVMTPIGRPVTYKKATYRYWDRAL</sequence>
<evidence type="ECO:0000313" key="1">
    <source>
        <dbReference type="EMBL" id="MFM9329029.1"/>
    </source>
</evidence>
<gene>
    <name evidence="1" type="ORF">ACI1P1_12100</name>
</gene>
<protein>
    <submittedName>
        <fullName evidence="1">Uncharacterized protein</fullName>
    </submittedName>
</protein>
<dbReference type="EMBL" id="JBJURJ010000007">
    <property type="protein sequence ID" value="MFM9329029.1"/>
    <property type="molecule type" value="Genomic_DNA"/>
</dbReference>
<comment type="caution">
    <text evidence="1">The sequence shown here is derived from an EMBL/GenBank/DDBJ whole genome shotgun (WGS) entry which is preliminary data.</text>
</comment>
<dbReference type="Proteomes" id="UP001631969">
    <property type="component" value="Unassembled WGS sequence"/>
</dbReference>
<accession>A0ACC7NW99</accession>
<proteinExistence type="predicted"/>
<keyword evidence="2" id="KW-1185">Reference proteome</keyword>
<name>A0ACC7NW99_9BACL</name>
<organism evidence="1 2">
    <name type="scientific">Paenibacillus mesotrionivorans</name>
    <dbReference type="NCBI Taxonomy" id="3160968"/>
    <lineage>
        <taxon>Bacteria</taxon>
        <taxon>Bacillati</taxon>
        <taxon>Bacillota</taxon>
        <taxon>Bacilli</taxon>
        <taxon>Bacillales</taxon>
        <taxon>Paenibacillaceae</taxon>
        <taxon>Paenibacillus</taxon>
    </lineage>
</organism>